<feature type="domain" description="TIR" evidence="5">
    <location>
        <begin position="11"/>
        <end position="188"/>
    </location>
</feature>
<keyword evidence="3" id="KW-0611">Plant defense</keyword>
<dbReference type="PRINTS" id="PR00364">
    <property type="entry name" value="DISEASERSIST"/>
</dbReference>
<organism evidence="6 7">
    <name type="scientific">Helianthus annuus</name>
    <name type="common">Common sunflower</name>
    <dbReference type="NCBI Taxonomy" id="4232"/>
    <lineage>
        <taxon>Eukaryota</taxon>
        <taxon>Viridiplantae</taxon>
        <taxon>Streptophyta</taxon>
        <taxon>Embryophyta</taxon>
        <taxon>Tracheophyta</taxon>
        <taxon>Spermatophyta</taxon>
        <taxon>Magnoliopsida</taxon>
        <taxon>eudicotyledons</taxon>
        <taxon>Gunneridae</taxon>
        <taxon>Pentapetalae</taxon>
        <taxon>asterids</taxon>
        <taxon>campanulids</taxon>
        <taxon>Asterales</taxon>
        <taxon>Asteraceae</taxon>
        <taxon>Asteroideae</taxon>
        <taxon>Heliantheae alliance</taxon>
        <taxon>Heliantheae</taxon>
        <taxon>Helianthus</taxon>
    </lineage>
</organism>
<protein>
    <submittedName>
        <fullName evidence="6">TIR domain, P-loop containing nucleoside triphosphate hydrolase</fullName>
    </submittedName>
</protein>
<evidence type="ECO:0000259" key="5">
    <source>
        <dbReference type="PROSITE" id="PS50104"/>
    </source>
</evidence>
<dbReference type="SUPFAM" id="SSF52540">
    <property type="entry name" value="P-loop containing nucleoside triphosphate hydrolases"/>
    <property type="match status" value="1"/>
</dbReference>
<dbReference type="InterPro" id="IPR036390">
    <property type="entry name" value="WH_DNA-bd_sf"/>
</dbReference>
<keyword evidence="7" id="KW-1185">Reference proteome</keyword>
<dbReference type="InterPro" id="IPR027417">
    <property type="entry name" value="P-loop_NTPase"/>
</dbReference>
<dbReference type="EMBL" id="MNCJ02000324">
    <property type="protein sequence ID" value="KAF5789002.1"/>
    <property type="molecule type" value="Genomic_DNA"/>
</dbReference>
<accession>A0A9K3I2Q3</accession>
<dbReference type="InterPro" id="IPR002182">
    <property type="entry name" value="NB-ARC"/>
</dbReference>
<dbReference type="GO" id="GO:0007165">
    <property type="term" value="P:signal transduction"/>
    <property type="evidence" value="ECO:0007669"/>
    <property type="project" value="InterPro"/>
</dbReference>
<reference evidence="6" key="2">
    <citation type="submission" date="2020-06" db="EMBL/GenBank/DDBJ databases">
        <title>Helianthus annuus Genome sequencing and assembly Release 2.</title>
        <authorList>
            <person name="Gouzy J."/>
            <person name="Langlade N."/>
            <person name="Munos S."/>
        </authorList>
    </citation>
    <scope>NUCLEOTIDE SEQUENCE</scope>
    <source>
        <tissue evidence="6">Leaves</tissue>
    </source>
</reference>
<dbReference type="SUPFAM" id="SSF52058">
    <property type="entry name" value="L domain-like"/>
    <property type="match status" value="1"/>
</dbReference>
<dbReference type="InterPro" id="IPR035897">
    <property type="entry name" value="Toll_tir_struct_dom_sf"/>
</dbReference>
<evidence type="ECO:0000313" key="6">
    <source>
        <dbReference type="EMBL" id="KAF5789002.1"/>
    </source>
</evidence>
<dbReference type="PANTHER" id="PTHR11017:SF577">
    <property type="entry name" value="DISEASE RESISTANCE PROTEIN (TIR-NBS-LRR CLASS), PUTATIVE-RELATED"/>
    <property type="match status" value="1"/>
</dbReference>
<evidence type="ECO:0000256" key="3">
    <source>
        <dbReference type="ARBA" id="ARBA00022821"/>
    </source>
</evidence>
<dbReference type="PROSITE" id="PS50104">
    <property type="entry name" value="TIR"/>
    <property type="match status" value="1"/>
</dbReference>
<proteinExistence type="predicted"/>
<dbReference type="Gene3D" id="3.80.10.10">
    <property type="entry name" value="Ribonuclease Inhibitor"/>
    <property type="match status" value="1"/>
</dbReference>
<dbReference type="Proteomes" id="UP000215914">
    <property type="component" value="Unassembled WGS sequence"/>
</dbReference>
<dbReference type="GO" id="GO:0043531">
    <property type="term" value="F:ADP binding"/>
    <property type="evidence" value="ECO:0007669"/>
    <property type="project" value="InterPro"/>
</dbReference>
<dbReference type="Gramene" id="mRNA:HanXRQr2_Chr09g0365751">
    <property type="protein sequence ID" value="mRNA:HanXRQr2_Chr09g0365751"/>
    <property type="gene ID" value="HanXRQr2_Chr09g0365751"/>
</dbReference>
<evidence type="ECO:0000256" key="4">
    <source>
        <dbReference type="ARBA" id="ARBA00023027"/>
    </source>
</evidence>
<dbReference type="GO" id="GO:0006952">
    <property type="term" value="P:defense response"/>
    <property type="evidence" value="ECO:0007669"/>
    <property type="project" value="UniProtKB-KW"/>
</dbReference>
<name>A0A9K3I2Q3_HELAN</name>
<dbReference type="SUPFAM" id="SSF46785">
    <property type="entry name" value="Winged helix' DNA-binding domain"/>
    <property type="match status" value="1"/>
</dbReference>
<dbReference type="FunFam" id="3.40.50.10140:FF:000007">
    <property type="entry name" value="Disease resistance protein (TIR-NBS-LRR class)"/>
    <property type="match status" value="1"/>
</dbReference>
<dbReference type="AlphaFoldDB" id="A0A9K3I2Q3"/>
<dbReference type="PANTHER" id="PTHR11017">
    <property type="entry name" value="LEUCINE-RICH REPEAT-CONTAINING PROTEIN"/>
    <property type="match status" value="1"/>
</dbReference>
<dbReference type="Pfam" id="PF01582">
    <property type="entry name" value="TIR"/>
    <property type="match status" value="1"/>
</dbReference>
<dbReference type="Pfam" id="PF00931">
    <property type="entry name" value="NB-ARC"/>
    <property type="match status" value="1"/>
</dbReference>
<dbReference type="Pfam" id="PF23282">
    <property type="entry name" value="WHD_ROQ1"/>
    <property type="match status" value="1"/>
</dbReference>
<sequence length="844" mass="96292">MASTSSVQKRFKYDVFLSFRGEDTRKTFVDHLYVALVNKGIITYKDDETIDKGERIKEQLIRSIQDSRFYIIVFSKNYASSSWCLDELVEIIKCQKTAEHTAYPIFYDVEPTEVRKQSGLVGEAFEQLTRKRKRTLEDATLEKENDVGRWKNALKEAADLAGMELKNTFNGHEAKFIQQIVQDISLKLHLINLSIDMKLVGMETRVRDVISSLELDLDDVRMIGIKGIGGGGKTTLARAVFDHISIWFEGKSFVEDVREVSKGSLSGLKDLQKQILSSVLNDQTIVVAGVSDGKSMMKRMMPNRKVLVVLDDVDDIDQLEALAGETTWFKPGSRIIITTRDEQVLVAQRVNVIHDVTLLSDEEAICLFSRHAFGREIPDQGYEELLRKVVHYAAGLPLTIKVLGSHLCGRTEHEWVDTIERLKTIPLEKTLKRLELSYNGLENDEKEIFLDVVCILKGEGKNDSIRILESCGFNAHIGLKVLEQKSLITISDNDGLRFHDHIEEMGWNIVRGLYPLEPSKHSRLWIKEEIEDILVYEMGSTEATRSIILKYTTLQPTTIMRGLRKMRELRFHSVHKGDIVWAVDEVSQYLPDALQCLYWPKYPFRSLPQPFQANKLVNLEMVGSNISELWEGGEKKVLNKIRFIDLRYSKLETFDLSMTPNLEKLDLEGCCDFYKLHIPVECPKLKFLDLTSSKVSNLNLGMIPHLEVLHIDGCKELVELHLPVECLSLEFLYLSGSKVSKLNLGMTPHLEELNLEGCNYFEELHMPVECPKLKFINLSGSKVSNLNLRMTPHLEVLYIDGCKELVELHLPVECSSLEFLYLSGSKVSKLNLGMTPHLQELNLE</sequence>
<gene>
    <name evidence="6" type="ORF">HanXRQr2_Chr09g0365751</name>
</gene>
<evidence type="ECO:0000256" key="2">
    <source>
        <dbReference type="ARBA" id="ARBA00022737"/>
    </source>
</evidence>
<keyword evidence="6" id="KW-0378">Hydrolase</keyword>
<reference evidence="6" key="1">
    <citation type="journal article" date="2017" name="Nature">
        <title>The sunflower genome provides insights into oil metabolism, flowering and Asterid evolution.</title>
        <authorList>
            <person name="Badouin H."/>
            <person name="Gouzy J."/>
            <person name="Grassa C.J."/>
            <person name="Murat F."/>
            <person name="Staton S.E."/>
            <person name="Cottret L."/>
            <person name="Lelandais-Briere C."/>
            <person name="Owens G.L."/>
            <person name="Carrere S."/>
            <person name="Mayjonade B."/>
            <person name="Legrand L."/>
            <person name="Gill N."/>
            <person name="Kane N.C."/>
            <person name="Bowers J.E."/>
            <person name="Hubner S."/>
            <person name="Bellec A."/>
            <person name="Berard A."/>
            <person name="Berges H."/>
            <person name="Blanchet N."/>
            <person name="Boniface M.C."/>
            <person name="Brunel D."/>
            <person name="Catrice O."/>
            <person name="Chaidir N."/>
            <person name="Claudel C."/>
            <person name="Donnadieu C."/>
            <person name="Faraut T."/>
            <person name="Fievet G."/>
            <person name="Helmstetter N."/>
            <person name="King M."/>
            <person name="Knapp S.J."/>
            <person name="Lai Z."/>
            <person name="Le Paslier M.C."/>
            <person name="Lippi Y."/>
            <person name="Lorenzon L."/>
            <person name="Mandel J.R."/>
            <person name="Marage G."/>
            <person name="Marchand G."/>
            <person name="Marquand E."/>
            <person name="Bret-Mestries E."/>
            <person name="Morien E."/>
            <person name="Nambeesan S."/>
            <person name="Nguyen T."/>
            <person name="Pegot-Espagnet P."/>
            <person name="Pouilly N."/>
            <person name="Raftis F."/>
            <person name="Sallet E."/>
            <person name="Schiex T."/>
            <person name="Thomas J."/>
            <person name="Vandecasteele C."/>
            <person name="Vares D."/>
            <person name="Vear F."/>
            <person name="Vautrin S."/>
            <person name="Crespi M."/>
            <person name="Mangin B."/>
            <person name="Burke J.M."/>
            <person name="Salse J."/>
            <person name="Munos S."/>
            <person name="Vincourt P."/>
            <person name="Rieseberg L.H."/>
            <person name="Langlade N.B."/>
        </authorList>
    </citation>
    <scope>NUCLEOTIDE SEQUENCE</scope>
    <source>
        <tissue evidence="6">Leaves</tissue>
    </source>
</reference>
<evidence type="ECO:0000256" key="1">
    <source>
        <dbReference type="ARBA" id="ARBA00022614"/>
    </source>
</evidence>
<dbReference type="InterPro" id="IPR032675">
    <property type="entry name" value="LRR_dom_sf"/>
</dbReference>
<keyword evidence="4" id="KW-0520">NAD</keyword>
<evidence type="ECO:0000313" key="7">
    <source>
        <dbReference type="Proteomes" id="UP000215914"/>
    </source>
</evidence>
<dbReference type="GO" id="GO:0016787">
    <property type="term" value="F:hydrolase activity"/>
    <property type="evidence" value="ECO:0007669"/>
    <property type="project" value="UniProtKB-KW"/>
</dbReference>
<keyword evidence="2" id="KW-0677">Repeat</keyword>
<dbReference type="InterPro" id="IPR042197">
    <property type="entry name" value="Apaf_helical"/>
</dbReference>
<comment type="caution">
    <text evidence="6">The sequence shown here is derived from an EMBL/GenBank/DDBJ whole genome shotgun (WGS) entry which is preliminary data.</text>
</comment>
<dbReference type="Gene3D" id="3.40.50.10140">
    <property type="entry name" value="Toll/interleukin-1 receptor homology (TIR) domain"/>
    <property type="match status" value="1"/>
</dbReference>
<dbReference type="SMART" id="SM00255">
    <property type="entry name" value="TIR"/>
    <property type="match status" value="1"/>
</dbReference>
<dbReference type="InterPro" id="IPR000157">
    <property type="entry name" value="TIR_dom"/>
</dbReference>
<dbReference type="SUPFAM" id="SSF52200">
    <property type="entry name" value="Toll/Interleukin receptor TIR domain"/>
    <property type="match status" value="1"/>
</dbReference>
<dbReference type="InterPro" id="IPR044974">
    <property type="entry name" value="Disease_R_plants"/>
</dbReference>
<dbReference type="Gene3D" id="1.10.8.430">
    <property type="entry name" value="Helical domain of apoptotic protease-activating factors"/>
    <property type="match status" value="1"/>
</dbReference>
<dbReference type="Gene3D" id="3.40.50.300">
    <property type="entry name" value="P-loop containing nucleotide triphosphate hydrolases"/>
    <property type="match status" value="1"/>
</dbReference>
<dbReference type="InterPro" id="IPR058192">
    <property type="entry name" value="WHD_ROQ1-like"/>
</dbReference>
<keyword evidence="1" id="KW-0433">Leucine-rich repeat</keyword>
<dbReference type="OrthoDB" id="1357022at2759"/>